<feature type="transmembrane region" description="Helical" evidence="7">
    <location>
        <begin position="275"/>
        <end position="296"/>
    </location>
</feature>
<keyword evidence="4 7" id="KW-0812">Transmembrane</keyword>
<feature type="domain" description="ABC3 transporter permease C-terminal" evidence="8">
    <location>
        <begin position="279"/>
        <end position="402"/>
    </location>
</feature>
<keyword evidence="11" id="KW-1185">Reference proteome</keyword>
<dbReference type="Pfam" id="PF12704">
    <property type="entry name" value="MacB_PCD"/>
    <property type="match status" value="1"/>
</dbReference>
<feature type="transmembrane region" description="Helical" evidence="7">
    <location>
        <begin position="20"/>
        <end position="46"/>
    </location>
</feature>
<keyword evidence="3" id="KW-1003">Cell membrane</keyword>
<comment type="subcellular location">
    <subcellularLocation>
        <location evidence="1">Cell membrane</location>
        <topology evidence="1">Multi-pass membrane protein</topology>
    </subcellularLocation>
</comment>
<evidence type="ECO:0000256" key="5">
    <source>
        <dbReference type="ARBA" id="ARBA00022989"/>
    </source>
</evidence>
<keyword evidence="5 7" id="KW-1133">Transmembrane helix</keyword>
<comment type="similarity">
    <text evidence="2">Belongs to the ABC-4 integral membrane protein family. LolC/E subfamily.</text>
</comment>
<proteinExistence type="inferred from homology"/>
<comment type="caution">
    <text evidence="10">The sequence shown here is derived from an EMBL/GenBank/DDBJ whole genome shotgun (WGS) entry which is preliminary data.</text>
</comment>
<dbReference type="PANTHER" id="PTHR30489">
    <property type="entry name" value="LIPOPROTEIN-RELEASING SYSTEM TRANSMEMBRANE PROTEIN LOLE"/>
    <property type="match status" value="1"/>
</dbReference>
<feature type="domain" description="MacB-like periplasmic core" evidence="9">
    <location>
        <begin position="27"/>
        <end position="152"/>
    </location>
</feature>
<feature type="transmembrane region" description="Helical" evidence="7">
    <location>
        <begin position="328"/>
        <end position="349"/>
    </location>
</feature>
<evidence type="ECO:0000256" key="2">
    <source>
        <dbReference type="ARBA" id="ARBA00005236"/>
    </source>
</evidence>
<protein>
    <submittedName>
        <fullName evidence="10">Lipoprotein-releasing system permease protein</fullName>
    </submittedName>
</protein>
<evidence type="ECO:0000256" key="4">
    <source>
        <dbReference type="ARBA" id="ARBA00022692"/>
    </source>
</evidence>
<evidence type="ECO:0000259" key="8">
    <source>
        <dbReference type="Pfam" id="PF02687"/>
    </source>
</evidence>
<feature type="transmembrane region" description="Helical" evidence="7">
    <location>
        <begin position="377"/>
        <end position="393"/>
    </location>
</feature>
<organism evidence="10 11">
    <name type="scientific">Cecembia calidifontis</name>
    <dbReference type="NCBI Taxonomy" id="1187080"/>
    <lineage>
        <taxon>Bacteria</taxon>
        <taxon>Pseudomonadati</taxon>
        <taxon>Bacteroidota</taxon>
        <taxon>Cytophagia</taxon>
        <taxon>Cytophagales</taxon>
        <taxon>Cyclobacteriaceae</taxon>
        <taxon>Cecembia</taxon>
    </lineage>
</organism>
<evidence type="ECO:0000256" key="3">
    <source>
        <dbReference type="ARBA" id="ARBA00022475"/>
    </source>
</evidence>
<sequence length="407" mass="45338">MNLSFFIASRYFRSKKKRNFITILSRISMIGVAVGTMALVVVLSVFNGLEDLVRSLYASFDAELKIEAAAGKSFEVEAAWLESIQNIEGVEIVTEVIEDNALFKYRDYQHLARLKGVSDNYLDHGRFGRGYTWGNLDLGTSGRPKAIIGRGVGFFLSMDLDNEFEMLQVFYPKAPRSAGTIDPSQLYNTGVLRPAAFFSVDKEFDDNYIIAPLDFVASLLNYGSRRTALEIKVGEGENIQKVKKRLRAHLGEGFTVKDTDEQHAGLLRTIKIEKLFVFITLSFILAVASFNIFFSLSMMAIEKKKDTAILFAIGAREKLVRSIYLKQGAIIAFSGALIGLVLGFVLVWAQDTFGLVSLGIASSVIENYPVKMVWTDFFWTSVAVIAITFLASYRPALIASKVRPNDL</sequence>
<accession>A0A4Q7P6Y1</accession>
<dbReference type="Pfam" id="PF02687">
    <property type="entry name" value="FtsX"/>
    <property type="match status" value="1"/>
</dbReference>
<dbReference type="Proteomes" id="UP000292209">
    <property type="component" value="Unassembled WGS sequence"/>
</dbReference>
<dbReference type="InterPro" id="IPR003838">
    <property type="entry name" value="ABC3_permease_C"/>
</dbReference>
<dbReference type="AlphaFoldDB" id="A0A4Q7P6Y1"/>
<evidence type="ECO:0000313" key="11">
    <source>
        <dbReference type="Proteomes" id="UP000292209"/>
    </source>
</evidence>
<reference evidence="10 11" key="1">
    <citation type="submission" date="2019-02" db="EMBL/GenBank/DDBJ databases">
        <title>Genomic Encyclopedia of Archaeal and Bacterial Type Strains, Phase II (KMG-II): from individual species to whole genera.</title>
        <authorList>
            <person name="Goeker M."/>
        </authorList>
    </citation>
    <scope>NUCLEOTIDE SEQUENCE [LARGE SCALE GENOMIC DNA]</scope>
    <source>
        <strain evidence="10 11">DSM 21411</strain>
    </source>
</reference>
<keyword evidence="6 7" id="KW-0472">Membrane</keyword>
<dbReference type="EMBL" id="SGXG01000001">
    <property type="protein sequence ID" value="RZS95863.1"/>
    <property type="molecule type" value="Genomic_DNA"/>
</dbReference>
<dbReference type="RefSeq" id="WP_165389809.1">
    <property type="nucleotide sequence ID" value="NZ_SGXG01000001.1"/>
</dbReference>
<dbReference type="GO" id="GO:0044874">
    <property type="term" value="P:lipoprotein localization to outer membrane"/>
    <property type="evidence" value="ECO:0007669"/>
    <property type="project" value="TreeGrafter"/>
</dbReference>
<evidence type="ECO:0000313" key="10">
    <source>
        <dbReference type="EMBL" id="RZS95863.1"/>
    </source>
</evidence>
<evidence type="ECO:0000256" key="7">
    <source>
        <dbReference type="SAM" id="Phobius"/>
    </source>
</evidence>
<dbReference type="GO" id="GO:0098797">
    <property type="term" value="C:plasma membrane protein complex"/>
    <property type="evidence" value="ECO:0007669"/>
    <property type="project" value="TreeGrafter"/>
</dbReference>
<gene>
    <name evidence="10" type="ORF">BC751_1413</name>
</gene>
<evidence type="ECO:0000259" key="9">
    <source>
        <dbReference type="Pfam" id="PF12704"/>
    </source>
</evidence>
<name>A0A4Q7P6Y1_9BACT</name>
<keyword evidence="10" id="KW-0449">Lipoprotein</keyword>
<dbReference type="InterPro" id="IPR025857">
    <property type="entry name" value="MacB_PCD"/>
</dbReference>
<evidence type="ECO:0000256" key="1">
    <source>
        <dbReference type="ARBA" id="ARBA00004651"/>
    </source>
</evidence>
<evidence type="ECO:0000256" key="6">
    <source>
        <dbReference type="ARBA" id="ARBA00023136"/>
    </source>
</evidence>
<dbReference type="PANTHER" id="PTHR30489:SF0">
    <property type="entry name" value="LIPOPROTEIN-RELEASING SYSTEM TRANSMEMBRANE PROTEIN LOLE"/>
    <property type="match status" value="1"/>
</dbReference>
<dbReference type="InterPro" id="IPR051447">
    <property type="entry name" value="Lipoprotein-release_system"/>
</dbReference>